<name>A0A2T0BPZ5_9CLOT</name>
<protein>
    <recommendedName>
        <fullName evidence="3">DUF2577 domain-containing protein</fullName>
    </recommendedName>
</protein>
<reference evidence="1 2" key="1">
    <citation type="submission" date="2018-03" db="EMBL/GenBank/DDBJ databases">
        <title>Genome sequence of Clostridium luticellarii DSM 29923.</title>
        <authorList>
            <person name="Poehlein A."/>
            <person name="Daniel R."/>
        </authorList>
    </citation>
    <scope>NUCLEOTIDE SEQUENCE [LARGE SCALE GENOMIC DNA]</scope>
    <source>
        <strain evidence="1 2">DSM 29923</strain>
    </source>
</reference>
<comment type="caution">
    <text evidence="1">The sequence shown here is derived from an EMBL/GenBank/DDBJ whole genome shotgun (WGS) entry which is preliminary data.</text>
</comment>
<evidence type="ECO:0008006" key="3">
    <source>
        <dbReference type="Google" id="ProtNLM"/>
    </source>
</evidence>
<proteinExistence type="predicted"/>
<dbReference type="RefSeq" id="WP_106008464.1">
    <property type="nucleotide sequence ID" value="NZ_PVXP01000009.1"/>
</dbReference>
<dbReference type="EMBL" id="PVXP01000009">
    <property type="protein sequence ID" value="PRR85951.1"/>
    <property type="molecule type" value="Genomic_DNA"/>
</dbReference>
<dbReference type="Proteomes" id="UP000237798">
    <property type="component" value="Unassembled WGS sequence"/>
</dbReference>
<gene>
    <name evidence="1" type="ORF">CLLU_09790</name>
</gene>
<evidence type="ECO:0000313" key="2">
    <source>
        <dbReference type="Proteomes" id="UP000237798"/>
    </source>
</evidence>
<dbReference type="AlphaFoldDB" id="A0A2T0BPZ5"/>
<sequence length="109" mass="12068">MREMEDLVRTINDTTNKTINNTVSGLGVEFGTITETGLQLDNFKHEITDYKVLDYLTMNEDYCTQTDTAGEDGHSHKVMTPDGLKPLKAGDRVLAAQVGAEFIILGRMS</sequence>
<organism evidence="1 2">
    <name type="scientific">Clostridium luticellarii</name>
    <dbReference type="NCBI Taxonomy" id="1691940"/>
    <lineage>
        <taxon>Bacteria</taxon>
        <taxon>Bacillati</taxon>
        <taxon>Bacillota</taxon>
        <taxon>Clostridia</taxon>
        <taxon>Eubacteriales</taxon>
        <taxon>Clostridiaceae</taxon>
        <taxon>Clostridium</taxon>
    </lineage>
</organism>
<dbReference type="OrthoDB" id="2678554at2"/>
<evidence type="ECO:0000313" key="1">
    <source>
        <dbReference type="EMBL" id="PRR85951.1"/>
    </source>
</evidence>
<accession>A0A2T0BPZ5</accession>
<keyword evidence="2" id="KW-1185">Reference proteome</keyword>